<dbReference type="InterPro" id="IPR002575">
    <property type="entry name" value="Aminoglycoside_PTrfase"/>
</dbReference>
<reference evidence="2" key="1">
    <citation type="journal article" date="2014" name="Int. J. Syst. Evol. Microbiol.">
        <title>Complete genome sequence of Corynebacterium casei LMG S-19264T (=DSM 44701T), isolated from a smear-ripened cheese.</title>
        <authorList>
            <consortium name="US DOE Joint Genome Institute (JGI-PGF)"/>
            <person name="Walter F."/>
            <person name="Albersmeier A."/>
            <person name="Kalinowski J."/>
            <person name="Ruckert C."/>
        </authorList>
    </citation>
    <scope>NUCLEOTIDE SEQUENCE</scope>
    <source>
        <strain evidence="2">CGMCC 4.7398</strain>
    </source>
</reference>
<gene>
    <name evidence="2" type="ORF">GCM10017772_15150</name>
</gene>
<protein>
    <submittedName>
        <fullName evidence="2">Trifolitoxin immunity domain-containing protein</fullName>
    </submittedName>
</protein>
<feature type="domain" description="Aminoglycoside phosphotransferase" evidence="1">
    <location>
        <begin position="113"/>
        <end position="174"/>
    </location>
</feature>
<sequence length="262" mass="28421">MDEAADVEQELTGGNTTAVVRVGNTVHREAGPWTPTIQRLLAHVRSAGMTEVPEPLGLDSQGREVVSFLPGDVPGWPAPEWLWSERVLADAGRLLRRFHDATAGFDLSDAEWRLPATEPVEVICHNDAAPYNMVFRDGRLVGLIDVDTASPGPRILDLAYLAYRIAPLSGDAFAGASYGVGRLDPMARLDTLTRAYGLSFSRTDVFGAMVDKLRDLAAWSAARADSGGPAELREHAAMYRADAARIDGLMTPAQRPDRETNI</sequence>
<comment type="caution">
    <text evidence="2">The sequence shown here is derived from an EMBL/GenBank/DDBJ whole genome shotgun (WGS) entry which is preliminary data.</text>
</comment>
<name>A0A919FNY5_9MICO</name>
<evidence type="ECO:0000313" key="3">
    <source>
        <dbReference type="Proteomes" id="UP000627369"/>
    </source>
</evidence>
<organism evidence="2 3">
    <name type="scientific">Promicromonospora soli</name>
    <dbReference type="NCBI Taxonomy" id="2035533"/>
    <lineage>
        <taxon>Bacteria</taxon>
        <taxon>Bacillati</taxon>
        <taxon>Actinomycetota</taxon>
        <taxon>Actinomycetes</taxon>
        <taxon>Micrococcales</taxon>
        <taxon>Promicromonosporaceae</taxon>
        <taxon>Promicromonospora</taxon>
    </lineage>
</organism>
<dbReference type="Pfam" id="PF01636">
    <property type="entry name" value="APH"/>
    <property type="match status" value="1"/>
</dbReference>
<dbReference type="Gene3D" id="3.90.1200.10">
    <property type="match status" value="1"/>
</dbReference>
<reference evidence="2" key="2">
    <citation type="submission" date="2020-09" db="EMBL/GenBank/DDBJ databases">
        <authorList>
            <person name="Sun Q."/>
            <person name="Zhou Y."/>
        </authorList>
    </citation>
    <scope>NUCLEOTIDE SEQUENCE</scope>
    <source>
        <strain evidence="2">CGMCC 4.7398</strain>
    </source>
</reference>
<dbReference type="Proteomes" id="UP000627369">
    <property type="component" value="Unassembled WGS sequence"/>
</dbReference>
<dbReference type="InterPro" id="IPR011009">
    <property type="entry name" value="Kinase-like_dom_sf"/>
</dbReference>
<proteinExistence type="predicted"/>
<accession>A0A919FNY5</accession>
<dbReference type="RefSeq" id="WP_229872242.1">
    <property type="nucleotide sequence ID" value="NZ_BNAS01000002.1"/>
</dbReference>
<dbReference type="AlphaFoldDB" id="A0A919FNY5"/>
<keyword evidence="3" id="KW-1185">Reference proteome</keyword>
<evidence type="ECO:0000259" key="1">
    <source>
        <dbReference type="Pfam" id="PF01636"/>
    </source>
</evidence>
<dbReference type="EMBL" id="BNAS01000002">
    <property type="protein sequence ID" value="GHH69722.1"/>
    <property type="molecule type" value="Genomic_DNA"/>
</dbReference>
<evidence type="ECO:0000313" key="2">
    <source>
        <dbReference type="EMBL" id="GHH69722.1"/>
    </source>
</evidence>
<dbReference type="SUPFAM" id="SSF56112">
    <property type="entry name" value="Protein kinase-like (PK-like)"/>
    <property type="match status" value="1"/>
</dbReference>